<proteinExistence type="inferred from homology"/>
<dbReference type="Pfam" id="PF13561">
    <property type="entry name" value="adh_short_C2"/>
    <property type="match status" value="1"/>
</dbReference>
<evidence type="ECO:0000256" key="1">
    <source>
        <dbReference type="ARBA" id="ARBA00006484"/>
    </source>
</evidence>
<dbReference type="PANTHER" id="PTHR43975">
    <property type="entry name" value="ZGC:101858"/>
    <property type="match status" value="1"/>
</dbReference>
<dbReference type="Gene3D" id="3.40.50.720">
    <property type="entry name" value="NAD(P)-binding Rossmann-like Domain"/>
    <property type="match status" value="1"/>
</dbReference>
<protein>
    <submittedName>
        <fullName evidence="2">SDR family oxidoreductase</fullName>
    </submittedName>
</protein>
<dbReference type="EMBL" id="VNFE01000001">
    <property type="protein sequence ID" value="TVU92247.1"/>
    <property type="molecule type" value="Genomic_DNA"/>
</dbReference>
<evidence type="ECO:0000313" key="3">
    <source>
        <dbReference type="Proteomes" id="UP000317288"/>
    </source>
</evidence>
<dbReference type="InterPro" id="IPR036291">
    <property type="entry name" value="NAD(P)-bd_dom_sf"/>
</dbReference>
<dbReference type="FunFam" id="3.40.50.720:FF:000084">
    <property type="entry name" value="Short-chain dehydrogenase reductase"/>
    <property type="match status" value="1"/>
</dbReference>
<dbReference type="AlphaFoldDB" id="A0A558JF33"/>
<dbReference type="Proteomes" id="UP000317288">
    <property type="component" value="Unassembled WGS sequence"/>
</dbReference>
<reference evidence="2 3" key="1">
    <citation type="submission" date="2019-07" db="EMBL/GenBank/DDBJ databases">
        <title>Diversity of Bacteria from Kongsfjorden, Arctic.</title>
        <authorList>
            <person name="Yu Y."/>
        </authorList>
    </citation>
    <scope>NUCLEOTIDE SEQUENCE [LARGE SCALE GENOMIC DNA]</scope>
    <source>
        <strain evidence="2 3">SM1922</strain>
    </source>
</reference>
<name>A0A558JF33_9GAMM</name>
<dbReference type="PRINTS" id="PR00081">
    <property type="entry name" value="GDHRDH"/>
</dbReference>
<dbReference type="SUPFAM" id="SSF51735">
    <property type="entry name" value="NAD(P)-binding Rossmann-fold domains"/>
    <property type="match status" value="1"/>
</dbReference>
<comment type="caution">
    <text evidence="2">The sequence shown here is derived from an EMBL/GenBank/DDBJ whole genome shotgun (WGS) entry which is preliminary data.</text>
</comment>
<organism evidence="2 3">
    <name type="scientific">Vreelandella titanicae</name>
    <dbReference type="NCBI Taxonomy" id="664683"/>
    <lineage>
        <taxon>Bacteria</taxon>
        <taxon>Pseudomonadati</taxon>
        <taxon>Pseudomonadota</taxon>
        <taxon>Gammaproteobacteria</taxon>
        <taxon>Oceanospirillales</taxon>
        <taxon>Halomonadaceae</taxon>
        <taxon>Vreelandella</taxon>
    </lineage>
</organism>
<sequence>MNKRLKDKVAIISGGAGGIGSEAVRIFCEEGASVAIVDVSEHEAELTTQRIHEMIPDANIFPIAADLGVEENSDKIVNAVIDKFGRIDVLVNNVGIRQYEPLAEASWERWDEIIKINLLSYASLTRAALPFLRKSRCGSVINVSSCYAVTGRKGMGAYDATKAGVLAFTRTLAWEEAEHGVRSNAICPGYTLTPFHISRAVQAGSSEEEITNQKPPCVLQRWAEPKELAYPMLWLASDEASYVTGATIMVDGGLIG</sequence>
<accession>A0A558JF33</accession>
<evidence type="ECO:0000313" key="2">
    <source>
        <dbReference type="EMBL" id="TVU92247.1"/>
    </source>
</evidence>
<gene>
    <name evidence="2" type="ORF">FQP89_03720</name>
</gene>
<dbReference type="PRINTS" id="PR00080">
    <property type="entry name" value="SDRFAMILY"/>
</dbReference>
<dbReference type="PANTHER" id="PTHR43975:SF2">
    <property type="entry name" value="EG:BACR7A4.14 PROTEIN-RELATED"/>
    <property type="match status" value="1"/>
</dbReference>
<dbReference type="CDD" id="cd05233">
    <property type="entry name" value="SDR_c"/>
    <property type="match status" value="1"/>
</dbReference>
<comment type="similarity">
    <text evidence="1">Belongs to the short-chain dehydrogenases/reductases (SDR) family.</text>
</comment>
<dbReference type="InterPro" id="IPR002347">
    <property type="entry name" value="SDR_fam"/>
</dbReference>
<dbReference type="RefSeq" id="WP_144809959.1">
    <property type="nucleotide sequence ID" value="NZ_VNFE01000001.1"/>
</dbReference>